<dbReference type="PANTHER" id="PTHR34618:SF1">
    <property type="entry name" value="SECRETED PROTEIN"/>
    <property type="match status" value="1"/>
</dbReference>
<evidence type="ECO:0008006" key="4">
    <source>
        <dbReference type="Google" id="ProtNLM"/>
    </source>
</evidence>
<dbReference type="AlphaFoldDB" id="A0A0G4N380"/>
<feature type="region of interest" description="Disordered" evidence="1">
    <location>
        <begin position="333"/>
        <end position="366"/>
    </location>
</feature>
<dbReference type="Pfam" id="PF11327">
    <property type="entry name" value="Egh16-like"/>
    <property type="match status" value="1"/>
</dbReference>
<name>A0A0G4N380_VERLO</name>
<feature type="compositionally biased region" description="Polar residues" evidence="1">
    <location>
        <begin position="335"/>
        <end position="351"/>
    </location>
</feature>
<reference evidence="3" key="1">
    <citation type="submission" date="2015-05" db="EMBL/GenBank/DDBJ databases">
        <authorList>
            <person name="Fogelqvist Johan"/>
        </authorList>
    </citation>
    <scope>NUCLEOTIDE SEQUENCE [LARGE SCALE GENOMIC DNA]</scope>
</reference>
<evidence type="ECO:0000313" key="3">
    <source>
        <dbReference type="Proteomes" id="UP000045706"/>
    </source>
</evidence>
<sequence length="539" mass="57101">MFGFRHRSSLEVKRISHCRGKPPDLQHIRKIYETAHRSVGTLQPGLPQNVAHWSNRDLEFLDNPYPGAKPHRETNPGLRAKTRIPGREQTACLTDLTSGLVVERARRAGAQKHRSNKEQTASAQPLERSDSEIQTATPSCTYHLMSLLKPRGFVKFWCQTLDATPSKLYKASCPEPPSTPFSLLSILTHDNQAVFPPLSLVFSILRPGGLLRTFTLLYHFHSSVSLDLLVRNPLQTFRMRSQTFLIAALAVTANAHGMVKSIEGANGVSMPGLSVADGTPRDCSSNGCGSQADTAIIRDREISSGEVGPLGRNQGNGPIKAETMIANFMGGGTAPKNNGAASSVGQEDNIPQNQQGARGGRNNNNKREKNWVSRQLGGLFGGGGNAVDGPPETMVAASAGQGASAGLPTASDSGAVTMTFRQINQDGAGPLTADIDCTSGGTDAAAFQSAEVSTDVPGLPFGNQGLSLATNSEFPLVVQMPAGMTCDASVGGADNVCVVRVRNGAAAGPFGGSAAFTQTAAGRKRAIAYRLKKRMEFRA</sequence>
<feature type="compositionally biased region" description="Low complexity" evidence="1">
    <location>
        <begin position="352"/>
        <end position="363"/>
    </location>
</feature>
<protein>
    <recommendedName>
        <fullName evidence="4">Cell surface protein</fullName>
    </recommendedName>
</protein>
<evidence type="ECO:0000313" key="2">
    <source>
        <dbReference type="EMBL" id="CRK40784.1"/>
    </source>
</evidence>
<evidence type="ECO:0000256" key="1">
    <source>
        <dbReference type="SAM" id="MobiDB-lite"/>
    </source>
</evidence>
<proteinExistence type="predicted"/>
<dbReference type="EMBL" id="CVQI01032263">
    <property type="protein sequence ID" value="CRK40784.1"/>
    <property type="molecule type" value="Genomic_DNA"/>
</dbReference>
<dbReference type="Proteomes" id="UP000045706">
    <property type="component" value="Unassembled WGS sequence"/>
</dbReference>
<organism evidence="2 3">
    <name type="scientific">Verticillium longisporum</name>
    <name type="common">Verticillium dahliae var. longisporum</name>
    <dbReference type="NCBI Taxonomy" id="100787"/>
    <lineage>
        <taxon>Eukaryota</taxon>
        <taxon>Fungi</taxon>
        <taxon>Dikarya</taxon>
        <taxon>Ascomycota</taxon>
        <taxon>Pezizomycotina</taxon>
        <taxon>Sordariomycetes</taxon>
        <taxon>Hypocreomycetidae</taxon>
        <taxon>Glomerellales</taxon>
        <taxon>Plectosphaerellaceae</taxon>
        <taxon>Verticillium</taxon>
    </lineage>
</organism>
<dbReference type="InterPro" id="IPR021476">
    <property type="entry name" value="Egh16-like"/>
</dbReference>
<feature type="region of interest" description="Disordered" evidence="1">
    <location>
        <begin position="107"/>
        <end position="132"/>
    </location>
</feature>
<dbReference type="PANTHER" id="PTHR34618">
    <property type="entry name" value="SURFACE PROTEIN MAS1, PUTATIVE-RELATED"/>
    <property type="match status" value="1"/>
</dbReference>
<gene>
    <name evidence="2" type="ORF">BN1723_015802</name>
</gene>
<accession>A0A0G4N380</accession>